<dbReference type="GO" id="GO:0005634">
    <property type="term" value="C:nucleus"/>
    <property type="evidence" value="ECO:0007669"/>
    <property type="project" value="TreeGrafter"/>
</dbReference>
<feature type="transmembrane region" description="Helical" evidence="1">
    <location>
        <begin position="317"/>
        <end position="346"/>
    </location>
</feature>
<dbReference type="EMBL" id="CAMPGE010023156">
    <property type="protein sequence ID" value="CAI2381127.1"/>
    <property type="molecule type" value="Genomic_DNA"/>
</dbReference>
<protein>
    <submittedName>
        <fullName evidence="2">Uncharacterized protein</fullName>
    </submittedName>
</protein>
<sequence>MAKGALFKVSKNWIRYITDKVKSYDMYPRSINFTMGGEEEFKTLIGGGFSLIIKVVILFYAYLMLRLMYERKNNQKSVNNVVTDILNDPDPTYINNSDFSFAFKVFVTGDDSFDVLSNPYVTAEFMQYTRDPTTKSLSSSTISLSTCGSTLFHYYNQTEAEQIQIDEFVCPESRDITLQGGSFSDSYQYAQLKLKKCQSGCPPDLDTVLGKMRVEIPFVNSYFDFQDFESPSKTFIDGRLTSYILPGYSQKSNVYLQSNEAEHVDSFLAYQPGGEEKEFIEVNRVDKTTSVQYDSLDYTVFQMVFLKDPTSKSYERVVFTFLEAFGNIGGLLEVLTIAGGFIVGLFSEKIFLFTILSKLYQVEKPKTDKDFRGSDVRVQSLSMNDDPNFKNKSIASKLMNKEMMVQEAQKRMRKKARYQWKFTDFFYDFISWVPFCICFCCRKNEGLNIKRRNKLFSKGADKFINEFDAVHFAKSMREVKTLLASIMDEDERFMIPFQKCNSIPMNTDSEESSEEDAYKEVPKLFARSNETMLHISRVDDFMEQYLKRNWYEKDYRLINGVISTTTLKDSQIPSNRPSENYILPETLPTTIQKHSAKVLPTHLSEEDSKAQSSKYIMEETLQPYFDSNKEL</sequence>
<dbReference type="PANTHER" id="PTHR31398">
    <property type="entry name" value="MEIOTIC NUCLEAR DIVISION PROTEIN 1 HOMOLOG"/>
    <property type="match status" value="1"/>
</dbReference>
<dbReference type="AlphaFoldDB" id="A0AAD2D5G4"/>
<organism evidence="2 3">
    <name type="scientific">Euplotes crassus</name>
    <dbReference type="NCBI Taxonomy" id="5936"/>
    <lineage>
        <taxon>Eukaryota</taxon>
        <taxon>Sar</taxon>
        <taxon>Alveolata</taxon>
        <taxon>Ciliophora</taxon>
        <taxon>Intramacronucleata</taxon>
        <taxon>Spirotrichea</taxon>
        <taxon>Hypotrichia</taxon>
        <taxon>Euplotida</taxon>
        <taxon>Euplotidae</taxon>
        <taxon>Moneuplotes</taxon>
    </lineage>
</organism>
<keyword evidence="1" id="KW-1133">Transmembrane helix</keyword>
<evidence type="ECO:0000313" key="2">
    <source>
        <dbReference type="EMBL" id="CAI2381127.1"/>
    </source>
</evidence>
<keyword evidence="3" id="KW-1185">Reference proteome</keyword>
<reference evidence="2" key="1">
    <citation type="submission" date="2023-07" db="EMBL/GenBank/DDBJ databases">
        <authorList>
            <consortium name="AG Swart"/>
            <person name="Singh M."/>
            <person name="Singh A."/>
            <person name="Seah K."/>
            <person name="Emmerich C."/>
        </authorList>
    </citation>
    <scope>NUCLEOTIDE SEQUENCE</scope>
    <source>
        <strain evidence="2">DP1</strain>
    </source>
</reference>
<evidence type="ECO:0000313" key="3">
    <source>
        <dbReference type="Proteomes" id="UP001295684"/>
    </source>
</evidence>
<feature type="transmembrane region" description="Helical" evidence="1">
    <location>
        <begin position="44"/>
        <end position="65"/>
    </location>
</feature>
<dbReference type="Proteomes" id="UP001295684">
    <property type="component" value="Unassembled WGS sequence"/>
</dbReference>
<name>A0AAD2D5G4_EUPCR</name>
<comment type="caution">
    <text evidence="2">The sequence shown here is derived from an EMBL/GenBank/DDBJ whole genome shotgun (WGS) entry which is preliminary data.</text>
</comment>
<evidence type="ECO:0000256" key="1">
    <source>
        <dbReference type="SAM" id="Phobius"/>
    </source>
</evidence>
<keyword evidence="1" id="KW-0812">Transmembrane</keyword>
<accession>A0AAD2D5G4</accession>
<keyword evidence="1" id="KW-0472">Membrane</keyword>
<gene>
    <name evidence="2" type="ORF">ECRASSUSDP1_LOCUS22573</name>
</gene>
<dbReference type="GO" id="GO:0007131">
    <property type="term" value="P:reciprocal meiotic recombination"/>
    <property type="evidence" value="ECO:0007669"/>
    <property type="project" value="TreeGrafter"/>
</dbReference>
<dbReference type="PANTHER" id="PTHR31398:SF0">
    <property type="entry name" value="MEIOTIC NUCLEAR DIVISION PROTEIN 1 HOMOLOG"/>
    <property type="match status" value="1"/>
</dbReference>
<proteinExistence type="predicted"/>